<dbReference type="Proteomes" id="UP000821866">
    <property type="component" value="Chromosome 3"/>
</dbReference>
<comment type="caution">
    <text evidence="6">The sequence shown here is derived from an EMBL/GenBank/DDBJ whole genome shotgun (WGS) entry which is preliminary data.</text>
</comment>
<dbReference type="InterPro" id="IPR008974">
    <property type="entry name" value="TRAF-like"/>
</dbReference>
<dbReference type="Gene3D" id="2.60.210.10">
    <property type="entry name" value="Apoptosis, Tumor Necrosis Factor Receptor Associated Protein 2, Chain A"/>
    <property type="match status" value="1"/>
</dbReference>
<organism evidence="6 7">
    <name type="scientific">Rhipicephalus microplus</name>
    <name type="common">Cattle tick</name>
    <name type="synonym">Boophilus microplus</name>
    <dbReference type="NCBI Taxonomy" id="6941"/>
    <lineage>
        <taxon>Eukaryota</taxon>
        <taxon>Metazoa</taxon>
        <taxon>Ecdysozoa</taxon>
        <taxon>Arthropoda</taxon>
        <taxon>Chelicerata</taxon>
        <taxon>Arachnida</taxon>
        <taxon>Acari</taxon>
        <taxon>Parasitiformes</taxon>
        <taxon>Ixodida</taxon>
        <taxon>Ixodoidea</taxon>
        <taxon>Ixodidae</taxon>
        <taxon>Rhipicephalinae</taxon>
        <taxon>Rhipicephalus</taxon>
        <taxon>Boophilus</taxon>
    </lineage>
</organism>
<dbReference type="Pfam" id="PF21355">
    <property type="entry name" value="TRAF-mep_MATH"/>
    <property type="match status" value="1"/>
</dbReference>
<evidence type="ECO:0000256" key="2">
    <source>
        <dbReference type="ARBA" id="ARBA00022771"/>
    </source>
</evidence>
<reference evidence="6" key="1">
    <citation type="journal article" date="2020" name="Cell">
        <title>Large-Scale Comparative Analyses of Tick Genomes Elucidate Their Genetic Diversity and Vector Capacities.</title>
        <authorList>
            <consortium name="Tick Genome and Microbiome Consortium (TIGMIC)"/>
            <person name="Jia N."/>
            <person name="Wang J."/>
            <person name="Shi W."/>
            <person name="Du L."/>
            <person name="Sun Y."/>
            <person name="Zhan W."/>
            <person name="Jiang J.F."/>
            <person name="Wang Q."/>
            <person name="Zhang B."/>
            <person name="Ji P."/>
            <person name="Bell-Sakyi L."/>
            <person name="Cui X.M."/>
            <person name="Yuan T.T."/>
            <person name="Jiang B.G."/>
            <person name="Yang W.F."/>
            <person name="Lam T.T."/>
            <person name="Chang Q.C."/>
            <person name="Ding S.J."/>
            <person name="Wang X.J."/>
            <person name="Zhu J.G."/>
            <person name="Ruan X.D."/>
            <person name="Zhao L."/>
            <person name="Wei J.T."/>
            <person name="Ye R.Z."/>
            <person name="Que T.C."/>
            <person name="Du C.H."/>
            <person name="Zhou Y.H."/>
            <person name="Cheng J.X."/>
            <person name="Dai P.F."/>
            <person name="Guo W.B."/>
            <person name="Han X.H."/>
            <person name="Huang E.J."/>
            <person name="Li L.F."/>
            <person name="Wei W."/>
            <person name="Gao Y.C."/>
            <person name="Liu J.Z."/>
            <person name="Shao H.Z."/>
            <person name="Wang X."/>
            <person name="Wang C.C."/>
            <person name="Yang T.C."/>
            <person name="Huo Q.B."/>
            <person name="Li W."/>
            <person name="Chen H.Y."/>
            <person name="Chen S.E."/>
            <person name="Zhou L.G."/>
            <person name="Ni X.B."/>
            <person name="Tian J.H."/>
            <person name="Sheng Y."/>
            <person name="Liu T."/>
            <person name="Pan Y.S."/>
            <person name="Xia L.Y."/>
            <person name="Li J."/>
            <person name="Zhao F."/>
            <person name="Cao W.C."/>
        </authorList>
    </citation>
    <scope>NUCLEOTIDE SEQUENCE</scope>
    <source>
        <strain evidence="6">Rmic-2018</strain>
    </source>
</reference>
<feature type="domain" description="RING-type" evidence="5">
    <location>
        <begin position="33"/>
        <end position="71"/>
    </location>
</feature>
<dbReference type="InterPro" id="IPR018957">
    <property type="entry name" value="Znf_C3HC4_RING-type"/>
</dbReference>
<dbReference type="Pfam" id="PF00097">
    <property type="entry name" value="zf-C3HC4"/>
    <property type="match status" value="1"/>
</dbReference>
<protein>
    <recommendedName>
        <fullName evidence="5">RING-type domain-containing protein</fullName>
    </recommendedName>
</protein>
<keyword evidence="2 4" id="KW-0863">Zinc-finger</keyword>
<keyword evidence="7" id="KW-1185">Reference proteome</keyword>
<dbReference type="InterPro" id="IPR017907">
    <property type="entry name" value="Znf_RING_CS"/>
</dbReference>
<dbReference type="InterPro" id="IPR001841">
    <property type="entry name" value="Znf_RING"/>
</dbReference>
<sequence length="335" mass="37699">MMDGWEYTLTGFGDFLEMRRVAFAEPMPATRLCGVCRLLPSRTSQLPCDHVFCESCYSQVPQGKDRCCPFDGKKFTDSNVHSVSIELCELEQRRIVCAAGSRVCGFSGKLSELADHMARCGSGETKCGKCQGTVFRCIAVDHYRACAGPLRAPKAAVDAKGIGGAPNMVDVERSTRELMLCKCADLKAMFSCFTNALAEKVANLERLDYLNEDQEELTKLSDTHSLGGYTFEIECEFTKEENNVYVAFILFLCDGEWDSCVEWPFKKRVTLIVVHPRNHSKDIRLQLHMDRHDAVKKPSAGTWNMGCFTDDIDWKDIALHGYVDRNALYLNVEFE</sequence>
<evidence type="ECO:0000313" key="6">
    <source>
        <dbReference type="EMBL" id="KAH8031098.1"/>
    </source>
</evidence>
<dbReference type="Gene3D" id="3.30.40.10">
    <property type="entry name" value="Zinc/RING finger domain, C3HC4 (zinc finger)"/>
    <property type="match status" value="1"/>
</dbReference>
<dbReference type="InterPro" id="IPR049342">
    <property type="entry name" value="TRAF1-6_MATH_dom"/>
</dbReference>
<accession>A0A9J6E9V1</accession>
<dbReference type="PROSITE" id="PS50089">
    <property type="entry name" value="ZF_RING_2"/>
    <property type="match status" value="1"/>
</dbReference>
<name>A0A9J6E9V1_RHIMP</name>
<reference evidence="6" key="2">
    <citation type="submission" date="2021-09" db="EMBL/GenBank/DDBJ databases">
        <authorList>
            <person name="Jia N."/>
            <person name="Wang J."/>
            <person name="Shi W."/>
            <person name="Du L."/>
            <person name="Sun Y."/>
            <person name="Zhan W."/>
            <person name="Jiang J."/>
            <person name="Wang Q."/>
            <person name="Zhang B."/>
            <person name="Ji P."/>
            <person name="Sakyi L.B."/>
            <person name="Cui X."/>
            <person name="Yuan T."/>
            <person name="Jiang B."/>
            <person name="Yang W."/>
            <person name="Lam T.T.-Y."/>
            <person name="Chang Q."/>
            <person name="Ding S."/>
            <person name="Wang X."/>
            <person name="Zhu J."/>
            <person name="Ruan X."/>
            <person name="Zhao L."/>
            <person name="Wei J."/>
            <person name="Que T."/>
            <person name="Du C."/>
            <person name="Cheng J."/>
            <person name="Dai P."/>
            <person name="Han X."/>
            <person name="Huang E."/>
            <person name="Gao Y."/>
            <person name="Liu J."/>
            <person name="Shao H."/>
            <person name="Ye R."/>
            <person name="Li L."/>
            <person name="Wei W."/>
            <person name="Wang X."/>
            <person name="Wang C."/>
            <person name="Huo Q."/>
            <person name="Li W."/>
            <person name="Guo W."/>
            <person name="Chen H."/>
            <person name="Chen S."/>
            <person name="Zhou L."/>
            <person name="Zhou L."/>
            <person name="Ni X."/>
            <person name="Tian J."/>
            <person name="Zhou Y."/>
            <person name="Sheng Y."/>
            <person name="Liu T."/>
            <person name="Pan Y."/>
            <person name="Xia L."/>
            <person name="Li J."/>
            <person name="Zhao F."/>
            <person name="Cao W."/>
        </authorList>
    </citation>
    <scope>NUCLEOTIDE SEQUENCE</scope>
    <source>
        <strain evidence="6">Rmic-2018</strain>
        <tissue evidence="6">Larvae</tissue>
    </source>
</reference>
<gene>
    <name evidence="6" type="ORF">HPB51_012818</name>
</gene>
<proteinExistence type="predicted"/>
<keyword evidence="1" id="KW-0479">Metal-binding</keyword>
<dbReference type="GO" id="GO:0008270">
    <property type="term" value="F:zinc ion binding"/>
    <property type="evidence" value="ECO:0007669"/>
    <property type="project" value="UniProtKB-KW"/>
</dbReference>
<dbReference type="PROSITE" id="PS00518">
    <property type="entry name" value="ZF_RING_1"/>
    <property type="match status" value="1"/>
</dbReference>
<evidence type="ECO:0000313" key="7">
    <source>
        <dbReference type="Proteomes" id="UP000821866"/>
    </source>
</evidence>
<dbReference type="CDD" id="cd16449">
    <property type="entry name" value="RING-HC"/>
    <property type="match status" value="1"/>
</dbReference>
<dbReference type="AlphaFoldDB" id="A0A9J6E9V1"/>
<evidence type="ECO:0000256" key="3">
    <source>
        <dbReference type="ARBA" id="ARBA00022833"/>
    </source>
</evidence>
<evidence type="ECO:0000256" key="1">
    <source>
        <dbReference type="ARBA" id="ARBA00022723"/>
    </source>
</evidence>
<dbReference type="VEuPathDB" id="VectorBase:LOC119164955"/>
<dbReference type="EMBL" id="JABSTU010000005">
    <property type="protein sequence ID" value="KAH8031098.1"/>
    <property type="molecule type" value="Genomic_DNA"/>
</dbReference>
<evidence type="ECO:0000259" key="5">
    <source>
        <dbReference type="PROSITE" id="PS50089"/>
    </source>
</evidence>
<dbReference type="InterPro" id="IPR013083">
    <property type="entry name" value="Znf_RING/FYVE/PHD"/>
</dbReference>
<evidence type="ECO:0000256" key="4">
    <source>
        <dbReference type="PROSITE-ProRule" id="PRU00175"/>
    </source>
</evidence>
<dbReference type="SUPFAM" id="SSF49599">
    <property type="entry name" value="TRAF domain-like"/>
    <property type="match status" value="1"/>
</dbReference>
<keyword evidence="3" id="KW-0862">Zinc</keyword>
<dbReference type="SUPFAM" id="SSF57850">
    <property type="entry name" value="RING/U-box"/>
    <property type="match status" value="1"/>
</dbReference>